<dbReference type="EMBL" id="JAEACU010000006">
    <property type="protein sequence ID" value="KAH7525037.1"/>
    <property type="molecule type" value="Genomic_DNA"/>
</dbReference>
<evidence type="ECO:0000313" key="2">
    <source>
        <dbReference type="Proteomes" id="UP000813462"/>
    </source>
</evidence>
<proteinExistence type="predicted"/>
<evidence type="ECO:0000313" key="1">
    <source>
        <dbReference type="EMBL" id="KAH7525037.1"/>
    </source>
</evidence>
<sequence>MSNIIAMEASIPRTPLPCSPTSSSSVLLKLGRYENGKSPKELIYDAHIKCKHKIATAMEKTKDAISKKTHARSI</sequence>
<organism evidence="1 2">
    <name type="scientific">Ziziphus jujuba var. spinosa</name>
    <dbReference type="NCBI Taxonomy" id="714518"/>
    <lineage>
        <taxon>Eukaryota</taxon>
        <taxon>Viridiplantae</taxon>
        <taxon>Streptophyta</taxon>
        <taxon>Embryophyta</taxon>
        <taxon>Tracheophyta</taxon>
        <taxon>Spermatophyta</taxon>
        <taxon>Magnoliopsida</taxon>
        <taxon>eudicotyledons</taxon>
        <taxon>Gunneridae</taxon>
        <taxon>Pentapetalae</taxon>
        <taxon>rosids</taxon>
        <taxon>fabids</taxon>
        <taxon>Rosales</taxon>
        <taxon>Rhamnaceae</taxon>
        <taxon>Paliureae</taxon>
        <taxon>Ziziphus</taxon>
    </lineage>
</organism>
<gene>
    <name evidence="1" type="ORF">FEM48_Zijuj06G0182500</name>
</gene>
<protein>
    <submittedName>
        <fullName evidence="1">Uncharacterized protein</fullName>
    </submittedName>
</protein>
<reference evidence="1" key="1">
    <citation type="journal article" date="2021" name="Front. Plant Sci.">
        <title>Chromosome-Scale Genome Assembly for Chinese Sour Jujube and Insights Into Its Genome Evolution and Domestication Signature.</title>
        <authorList>
            <person name="Shen L.-Y."/>
            <person name="Luo H."/>
            <person name="Wang X.-L."/>
            <person name="Wang X.-M."/>
            <person name="Qiu X.-J."/>
            <person name="Liu H."/>
            <person name="Zhou S.-S."/>
            <person name="Jia K.-H."/>
            <person name="Nie S."/>
            <person name="Bao Y.-T."/>
            <person name="Zhang R.-G."/>
            <person name="Yun Q.-Z."/>
            <person name="Chai Y.-H."/>
            <person name="Lu J.-Y."/>
            <person name="Li Y."/>
            <person name="Zhao S.-W."/>
            <person name="Mao J.-F."/>
            <person name="Jia S.-G."/>
            <person name="Mao Y.-M."/>
        </authorList>
    </citation>
    <scope>NUCLEOTIDE SEQUENCE</scope>
    <source>
        <strain evidence="1">AT0</strain>
        <tissue evidence="1">Leaf</tissue>
    </source>
</reference>
<comment type="caution">
    <text evidence="1">The sequence shown here is derived from an EMBL/GenBank/DDBJ whole genome shotgun (WGS) entry which is preliminary data.</text>
</comment>
<dbReference type="Proteomes" id="UP000813462">
    <property type="component" value="Unassembled WGS sequence"/>
</dbReference>
<dbReference type="AlphaFoldDB" id="A0A978VAV2"/>
<name>A0A978VAV2_ZIZJJ</name>
<accession>A0A978VAV2</accession>